<comment type="caution">
    <text evidence="1">The sequence shown here is derived from an EMBL/GenBank/DDBJ whole genome shotgun (WGS) entry which is preliminary data.</text>
</comment>
<dbReference type="Proteomes" id="UP001530400">
    <property type="component" value="Unassembled WGS sequence"/>
</dbReference>
<keyword evidence="2" id="KW-1185">Reference proteome</keyword>
<dbReference type="EMBL" id="JALLPJ020000155">
    <property type="protein sequence ID" value="KAL3800709.1"/>
    <property type="molecule type" value="Genomic_DNA"/>
</dbReference>
<dbReference type="AlphaFoldDB" id="A0ABD3QJT1"/>
<reference evidence="1 2" key="1">
    <citation type="submission" date="2024-10" db="EMBL/GenBank/DDBJ databases">
        <title>Updated reference genomes for cyclostephanoid diatoms.</title>
        <authorList>
            <person name="Roberts W.R."/>
            <person name="Alverson A.J."/>
        </authorList>
    </citation>
    <scope>NUCLEOTIDE SEQUENCE [LARGE SCALE GENOMIC DNA]</scope>
    <source>
        <strain evidence="1 2">AJA010-31</strain>
    </source>
</reference>
<gene>
    <name evidence="1" type="ORF">ACHAWO_013251</name>
</gene>
<protein>
    <submittedName>
        <fullName evidence="1">Uncharacterized protein</fullName>
    </submittedName>
</protein>
<proteinExistence type="predicted"/>
<evidence type="ECO:0000313" key="1">
    <source>
        <dbReference type="EMBL" id="KAL3800709.1"/>
    </source>
</evidence>
<accession>A0ABD3QJT1</accession>
<evidence type="ECO:0000313" key="2">
    <source>
        <dbReference type="Proteomes" id="UP001530400"/>
    </source>
</evidence>
<organism evidence="1 2">
    <name type="scientific">Cyclotella atomus</name>
    <dbReference type="NCBI Taxonomy" id="382360"/>
    <lineage>
        <taxon>Eukaryota</taxon>
        <taxon>Sar</taxon>
        <taxon>Stramenopiles</taxon>
        <taxon>Ochrophyta</taxon>
        <taxon>Bacillariophyta</taxon>
        <taxon>Coscinodiscophyceae</taxon>
        <taxon>Thalassiosirophycidae</taxon>
        <taxon>Stephanodiscales</taxon>
        <taxon>Stephanodiscaceae</taxon>
        <taxon>Cyclotella</taxon>
    </lineage>
</organism>
<name>A0ABD3QJT1_9STRA</name>
<sequence>MMNASPFSDLSGDLDSLVRNMGSEPCLADLVSTVAAGAGAAAAVFSPLFLANLEGGMDEPYCSLTLARSIVESLV</sequence>